<accession>H2CFY9</accession>
<name>H2CFY9_9LEPT</name>
<dbReference type="AlphaFoldDB" id="H2CFY9"/>
<evidence type="ECO:0000313" key="2">
    <source>
        <dbReference type="Proteomes" id="UP000005737"/>
    </source>
</evidence>
<proteinExistence type="predicted"/>
<protein>
    <submittedName>
        <fullName evidence="1">Uncharacterized protein</fullName>
    </submittedName>
</protein>
<dbReference type="Proteomes" id="UP000005737">
    <property type="component" value="Unassembled WGS sequence"/>
</dbReference>
<evidence type="ECO:0000313" key="1">
    <source>
        <dbReference type="EMBL" id="EHQ07837.1"/>
    </source>
</evidence>
<dbReference type="EMBL" id="JH597773">
    <property type="protein sequence ID" value="EHQ07837.1"/>
    <property type="molecule type" value="Genomic_DNA"/>
</dbReference>
<reference evidence="1 2" key="1">
    <citation type="submission" date="2011-10" db="EMBL/GenBank/DDBJ databases">
        <title>The Improved High-Quality Draft genome of Leptonema illini DSM 21528.</title>
        <authorList>
            <consortium name="US DOE Joint Genome Institute (JGI-PGF)"/>
            <person name="Lucas S."/>
            <person name="Copeland A."/>
            <person name="Lapidus A."/>
            <person name="Glavina del Rio T."/>
            <person name="Dalin E."/>
            <person name="Tice H."/>
            <person name="Bruce D."/>
            <person name="Goodwin L."/>
            <person name="Pitluck S."/>
            <person name="Peters L."/>
            <person name="Mikhailova N."/>
            <person name="Held B."/>
            <person name="Kyrpides N."/>
            <person name="Mavromatis K."/>
            <person name="Ivanova N."/>
            <person name="Markowitz V."/>
            <person name="Cheng J.-F."/>
            <person name="Hugenholtz P."/>
            <person name="Woyke T."/>
            <person name="Wu D."/>
            <person name="Gronow S."/>
            <person name="Wellnitz S."/>
            <person name="Brambilla E.-M."/>
            <person name="Klenk H.-P."/>
            <person name="Eisen J.A."/>
        </authorList>
    </citation>
    <scope>NUCLEOTIDE SEQUENCE [LARGE SCALE GENOMIC DNA]</scope>
    <source>
        <strain evidence="1 2">DSM 21528</strain>
    </source>
</reference>
<keyword evidence="2" id="KW-1185">Reference proteome</keyword>
<organism evidence="1 2">
    <name type="scientific">Leptonema illini DSM 21528</name>
    <dbReference type="NCBI Taxonomy" id="929563"/>
    <lineage>
        <taxon>Bacteria</taxon>
        <taxon>Pseudomonadati</taxon>
        <taxon>Spirochaetota</taxon>
        <taxon>Spirochaetia</taxon>
        <taxon>Leptospirales</taxon>
        <taxon>Leptospiraceae</taxon>
        <taxon>Leptonema</taxon>
    </lineage>
</organism>
<gene>
    <name evidence="1" type="ORF">Lepil_3174</name>
</gene>
<dbReference type="HOGENOM" id="CLU_1737412_0_0_12"/>
<dbReference type="STRING" id="183.GCA_002009735_01192"/>
<dbReference type="RefSeq" id="WP_002774004.1">
    <property type="nucleotide sequence ID" value="NZ_JH597773.1"/>
</dbReference>
<sequence>MSVNAYEPHLIIIPEDDATRQLAVGFTLITDFPRRIDIRQPEGGWTKVVQRCLEDYCPSMNSFPERKILLLVDFDGNPSARRDLLKSQLPEGLQERVYVIGVSSEAEDLKRRCNHKSFEVIGEDLARECSSQTHNLWKDELLSNNQAEIERFDRDVRPFLFR</sequence>